<gene>
    <name evidence="3" type="ORF">ACA1_114520</name>
</gene>
<feature type="domain" description="DUF4015" evidence="2">
    <location>
        <begin position="40"/>
        <end position="300"/>
    </location>
</feature>
<dbReference type="VEuPathDB" id="AmoebaDB:ACA1_114520"/>
<keyword evidence="1" id="KW-0812">Transmembrane</keyword>
<dbReference type="PANTHER" id="PTHR43405">
    <property type="entry name" value="GLYCOSYL HYDROLASE DIGH"/>
    <property type="match status" value="1"/>
</dbReference>
<evidence type="ECO:0000313" key="3">
    <source>
        <dbReference type="EMBL" id="ELR20073.1"/>
    </source>
</evidence>
<dbReference type="GeneID" id="14920916"/>
<dbReference type="KEGG" id="acan:ACA1_114520"/>
<dbReference type="InterPro" id="IPR052177">
    <property type="entry name" value="Divisome_Glycosyl_Hydrolase"/>
</dbReference>
<evidence type="ECO:0000256" key="1">
    <source>
        <dbReference type="SAM" id="Phobius"/>
    </source>
</evidence>
<organism evidence="3 4">
    <name type="scientific">Acanthamoeba castellanii (strain ATCC 30010 / Neff)</name>
    <dbReference type="NCBI Taxonomy" id="1257118"/>
    <lineage>
        <taxon>Eukaryota</taxon>
        <taxon>Amoebozoa</taxon>
        <taxon>Discosea</taxon>
        <taxon>Longamoebia</taxon>
        <taxon>Centramoebida</taxon>
        <taxon>Acanthamoebidae</taxon>
        <taxon>Acanthamoeba</taxon>
    </lineage>
</organism>
<feature type="transmembrane region" description="Helical" evidence="1">
    <location>
        <begin position="6"/>
        <end position="26"/>
    </location>
</feature>
<evidence type="ECO:0000259" key="2">
    <source>
        <dbReference type="Pfam" id="PF13200"/>
    </source>
</evidence>
<dbReference type="Pfam" id="PF13200">
    <property type="entry name" value="DUF4015"/>
    <property type="match status" value="1"/>
</dbReference>
<dbReference type="Gene3D" id="3.20.20.80">
    <property type="entry name" value="Glycosidases"/>
    <property type="match status" value="1"/>
</dbReference>
<keyword evidence="1" id="KW-0472">Membrane</keyword>
<dbReference type="OrthoDB" id="2018923at2759"/>
<dbReference type="InterPro" id="IPR017853">
    <property type="entry name" value="GH"/>
</dbReference>
<dbReference type="AlphaFoldDB" id="L8H5T2"/>
<name>L8H5T2_ACACF</name>
<dbReference type="RefSeq" id="XP_004342183.1">
    <property type="nucleotide sequence ID" value="XM_004342134.1"/>
</dbReference>
<dbReference type="EMBL" id="KB007926">
    <property type="protein sequence ID" value="ELR20073.1"/>
    <property type="molecule type" value="Genomic_DNA"/>
</dbReference>
<evidence type="ECO:0000313" key="4">
    <source>
        <dbReference type="Proteomes" id="UP000011083"/>
    </source>
</evidence>
<sequence length="424" mass="47961">MGQRRAGVTALCCCIMMVALVAFFITPASSVRFLEMIVRTGDAIQSEADIDFMISQALRTHIEGISVLMKDDESGLLYYTGSTVPSTRSYNASAGLDYDSLIKYLLSTAHQSGLKVYAWLPMFKDPVLAQADYELATMQKENSNAALEMSQLFVSPVNPAVRAHEQDLISEVLNKFDFDGVRLDFIRFDSDFSDLSNYTRGVFKSEFGVDPNTIQSDSDYTNWDKWVDFRAAQITSFLKEVVKTVSDIDSSLDVGAYVLPFAASADGYYGNTQSGNDYSQYTDNWIKIMPMVYWQDWATADNFYDWVNQTIFYANHLTKAKVIPVFSVTSDYAVSEWPLQPNDTMVDYYLSRAFATASDNDCPSVSLFYYGKWSDETFQRVAISGDRSMGMSLWNGKHLTLTIVFFLLTCYSFYKIETFFLSLL</sequence>
<dbReference type="InterPro" id="IPR025275">
    <property type="entry name" value="DUF4015"/>
</dbReference>
<dbReference type="SUPFAM" id="SSF51445">
    <property type="entry name" value="(Trans)glycosidases"/>
    <property type="match status" value="1"/>
</dbReference>
<dbReference type="Proteomes" id="UP000011083">
    <property type="component" value="Unassembled WGS sequence"/>
</dbReference>
<dbReference type="PANTHER" id="PTHR43405:SF1">
    <property type="entry name" value="GLYCOSYL HYDROLASE DIGH"/>
    <property type="match status" value="1"/>
</dbReference>
<feature type="transmembrane region" description="Helical" evidence="1">
    <location>
        <begin position="398"/>
        <end position="414"/>
    </location>
</feature>
<reference evidence="3 4" key="1">
    <citation type="journal article" date="2013" name="Genome Biol.">
        <title>Genome of Acanthamoeba castellanii highlights extensive lateral gene transfer and early evolution of tyrosine kinase signaling.</title>
        <authorList>
            <person name="Clarke M."/>
            <person name="Lohan A.J."/>
            <person name="Liu B."/>
            <person name="Lagkouvardos I."/>
            <person name="Roy S."/>
            <person name="Zafar N."/>
            <person name="Bertelli C."/>
            <person name="Schilde C."/>
            <person name="Kianianmomeni A."/>
            <person name="Burglin T.R."/>
            <person name="Frech C."/>
            <person name="Turcotte B."/>
            <person name="Kopec K.O."/>
            <person name="Synnott J.M."/>
            <person name="Choo C."/>
            <person name="Paponov I."/>
            <person name="Finkler A."/>
            <person name="Soon Heng Tan C."/>
            <person name="Hutchins A.P."/>
            <person name="Weinmeier T."/>
            <person name="Rattei T."/>
            <person name="Chu J.S."/>
            <person name="Gimenez G."/>
            <person name="Irimia M."/>
            <person name="Rigden D.J."/>
            <person name="Fitzpatrick D.A."/>
            <person name="Lorenzo-Morales J."/>
            <person name="Bateman A."/>
            <person name="Chiu C.H."/>
            <person name="Tang P."/>
            <person name="Hegemann P."/>
            <person name="Fromm H."/>
            <person name="Raoult D."/>
            <person name="Greub G."/>
            <person name="Miranda-Saavedra D."/>
            <person name="Chen N."/>
            <person name="Nash P."/>
            <person name="Ginger M.L."/>
            <person name="Horn M."/>
            <person name="Schaap P."/>
            <person name="Caler L."/>
            <person name="Loftus B."/>
        </authorList>
    </citation>
    <scope>NUCLEOTIDE SEQUENCE [LARGE SCALE GENOMIC DNA]</scope>
    <source>
        <strain evidence="3 4">Neff</strain>
    </source>
</reference>
<accession>L8H5T2</accession>
<keyword evidence="4" id="KW-1185">Reference proteome</keyword>
<keyword evidence="1" id="KW-1133">Transmembrane helix</keyword>
<protein>
    <recommendedName>
        <fullName evidence="2">DUF4015 domain-containing protein</fullName>
    </recommendedName>
</protein>
<proteinExistence type="predicted"/>